<dbReference type="Pfam" id="PF03015">
    <property type="entry name" value="Sterile"/>
    <property type="match status" value="1"/>
</dbReference>
<evidence type="ECO:0000259" key="6">
    <source>
        <dbReference type="Pfam" id="PF07993"/>
    </source>
</evidence>
<evidence type="ECO:0000313" key="7">
    <source>
        <dbReference type="EMBL" id="EDS29032.1"/>
    </source>
</evidence>
<dbReference type="Proteomes" id="UP000002320">
    <property type="component" value="Unassembled WGS sequence"/>
</dbReference>
<dbReference type="VEuPathDB" id="VectorBase:CQUJHB012667"/>
<reference evidence="7" key="1">
    <citation type="submission" date="2007-03" db="EMBL/GenBank/DDBJ databases">
        <title>Annotation of Culex pipiens quinquefasciatus.</title>
        <authorList>
            <consortium name="The Broad Institute Genome Sequencing Platform"/>
            <person name="Atkinson P.W."/>
            <person name="Hemingway J."/>
            <person name="Christensen B.M."/>
            <person name="Higgs S."/>
            <person name="Kodira C."/>
            <person name="Hannick L."/>
            <person name="Megy K."/>
            <person name="O'Leary S."/>
            <person name="Pearson M."/>
            <person name="Haas B.J."/>
            <person name="Mauceli E."/>
            <person name="Wortman J.R."/>
            <person name="Lee N.H."/>
            <person name="Guigo R."/>
            <person name="Stanke M."/>
            <person name="Alvarado L."/>
            <person name="Amedeo P."/>
            <person name="Antoine C.H."/>
            <person name="Arensburger P."/>
            <person name="Bidwell S.L."/>
            <person name="Crawford M."/>
            <person name="Camaro F."/>
            <person name="Devon K."/>
            <person name="Engels R."/>
            <person name="Hammond M."/>
            <person name="Howarth C."/>
            <person name="Koehrsen M."/>
            <person name="Lawson D."/>
            <person name="Montgomery P."/>
            <person name="Nene V."/>
            <person name="Nusbaum C."/>
            <person name="Puiu D."/>
            <person name="Romero-Severson J."/>
            <person name="Severson D.W."/>
            <person name="Shumway M."/>
            <person name="Sisk P."/>
            <person name="Stolte C."/>
            <person name="Zeng Q."/>
            <person name="Eisenstadt E."/>
            <person name="Fraser-Liggett C."/>
            <person name="Strausberg R."/>
            <person name="Galagan J."/>
            <person name="Birren B."/>
            <person name="Collins F.H."/>
        </authorList>
    </citation>
    <scope>NUCLEOTIDE SEQUENCE [LARGE SCALE GENOMIC DNA]</scope>
    <source>
        <strain evidence="7">JHB</strain>
    </source>
</reference>
<dbReference type="STRING" id="7176.B0WJ97"/>
<keyword evidence="4" id="KW-0560">Oxidoreductase</keyword>
<dbReference type="HOGENOM" id="CLU_504579_0_0_1"/>
<reference evidence="8" key="2">
    <citation type="submission" date="2020-05" db="UniProtKB">
        <authorList>
            <consortium name="EnsemblMetazoa"/>
        </authorList>
    </citation>
    <scope>IDENTIFICATION</scope>
    <source>
        <strain evidence="8">JHB</strain>
    </source>
</reference>
<comment type="catalytic activity">
    <reaction evidence="4">
        <text>a long-chain fatty acyl-CoA + 2 NADPH + 2 H(+) = a long-chain primary fatty alcohol + 2 NADP(+) + CoA</text>
        <dbReference type="Rhea" id="RHEA:52716"/>
        <dbReference type="ChEBI" id="CHEBI:15378"/>
        <dbReference type="ChEBI" id="CHEBI:57287"/>
        <dbReference type="ChEBI" id="CHEBI:57783"/>
        <dbReference type="ChEBI" id="CHEBI:58349"/>
        <dbReference type="ChEBI" id="CHEBI:77396"/>
        <dbReference type="ChEBI" id="CHEBI:83139"/>
        <dbReference type="EC" id="1.2.1.84"/>
    </reaction>
</comment>
<keyword evidence="3 4" id="KW-0443">Lipid metabolism</keyword>
<keyword evidence="4" id="KW-0812">Transmembrane</keyword>
<dbReference type="InterPro" id="IPR033640">
    <property type="entry name" value="FAR_C"/>
</dbReference>
<proteinExistence type="inferred from homology"/>
<dbReference type="InterPro" id="IPR036291">
    <property type="entry name" value="NAD(P)-bd_dom_sf"/>
</dbReference>
<keyword evidence="4" id="KW-0521">NADP</keyword>
<dbReference type="GO" id="GO:0102965">
    <property type="term" value="F:alcohol-forming long-chain fatty acyl-CoA reductase activity"/>
    <property type="evidence" value="ECO:0007669"/>
    <property type="project" value="UniProtKB-EC"/>
</dbReference>
<feature type="domain" description="Thioester reductase (TE)" evidence="6">
    <location>
        <begin position="221"/>
        <end position="308"/>
    </location>
</feature>
<dbReference type="Gene3D" id="3.40.50.720">
    <property type="entry name" value="NAD(P)-binding Rossmann-like Domain"/>
    <property type="match status" value="2"/>
</dbReference>
<evidence type="ECO:0000259" key="5">
    <source>
        <dbReference type="Pfam" id="PF03015"/>
    </source>
</evidence>
<accession>B0WJ97</accession>
<dbReference type="InterPro" id="IPR026055">
    <property type="entry name" value="FAR"/>
</dbReference>
<evidence type="ECO:0000313" key="8">
    <source>
        <dbReference type="EnsemblMetazoa" id="CPIJ007245-PA"/>
    </source>
</evidence>
<dbReference type="InterPro" id="IPR013120">
    <property type="entry name" value="FAR_NAD-bd"/>
</dbReference>
<evidence type="ECO:0000256" key="2">
    <source>
        <dbReference type="ARBA" id="ARBA00022516"/>
    </source>
</evidence>
<feature type="transmembrane region" description="Helical" evidence="4">
    <location>
        <begin position="372"/>
        <end position="397"/>
    </location>
</feature>
<comment type="function">
    <text evidence="4">Catalyzes the reduction of fatty acyl-CoA to fatty alcohols.</text>
</comment>
<dbReference type="PANTHER" id="PTHR11011:SF118">
    <property type="entry name" value="FATTY ACYL-COA REDUCTASE"/>
    <property type="match status" value="1"/>
</dbReference>
<dbReference type="GO" id="GO:0005777">
    <property type="term" value="C:peroxisome"/>
    <property type="evidence" value="ECO:0007669"/>
    <property type="project" value="TreeGrafter"/>
</dbReference>
<keyword evidence="4" id="KW-1133">Transmembrane helix</keyword>
<feature type="transmembrane region" description="Helical" evidence="4">
    <location>
        <begin position="190"/>
        <end position="215"/>
    </location>
</feature>
<dbReference type="OrthoDB" id="429813at2759"/>
<dbReference type="AlphaFoldDB" id="B0WJ97"/>
<keyword evidence="2 4" id="KW-0444">Lipid biosynthesis</keyword>
<comment type="similarity">
    <text evidence="1 4">Belongs to the fatty acyl-CoA reductase family.</text>
</comment>
<dbReference type="EC" id="1.2.1.84" evidence="4"/>
<protein>
    <recommendedName>
        <fullName evidence="4">Fatty acyl-CoA reductase</fullName>
        <ecNumber evidence="4">1.2.1.84</ecNumber>
    </recommendedName>
</protein>
<dbReference type="EMBL" id="DS231958">
    <property type="protein sequence ID" value="EDS29032.1"/>
    <property type="molecule type" value="Genomic_DNA"/>
</dbReference>
<keyword evidence="9" id="KW-1185">Reference proteome</keyword>
<feature type="domain" description="Fatty acyl-CoA reductase C-terminal" evidence="5">
    <location>
        <begin position="382"/>
        <end position="474"/>
    </location>
</feature>
<feature type="domain" description="Thioester reductase (TE)" evidence="6">
    <location>
        <begin position="38"/>
        <end position="126"/>
    </location>
</feature>
<evidence type="ECO:0000256" key="3">
    <source>
        <dbReference type="ARBA" id="ARBA00023098"/>
    </source>
</evidence>
<sequence length="540" mass="61204">MFKNGRGRNAPPTQGARIVIVIVSHKSKRSRGNFSDFVLLNNLPNTYAYTKALTEDLVNGFRDRLPVAIARPTVVIAAWREPIPGWIEGTHGPTGLMIGGGRGVIRTMHCNPEYDSGLMPVDVTMNGVIILGAERINTGFQQNTLFCNIASGNVNPITWGDALEAGRKKLYDNPLCFSLWYPDGSIKSNYLYHMLCVVLFHYLPAYLIDFLLIILRRKPFLLNNLPNTYAYTKALTEDLVNGFRDRLPVAIARPTVVIAAWREPIPGWIEGTHGPTGLMIGGGRGVIRTMHCNPEYDSGLMPVDVTMNGVIILGAERINTGFQQNALFCNIASGNVNPITWGDALEAGRKKLYDNPLCFSLWYPDGSIKSNYLYHMLCVVLFHYLPAYLIDFLLIILRRKPFMIKIQKKISQGLNVLQYYTTKQWVFNNDRMCAMYGRLSEKDRQTFFFDMSALDWPSYFRDYILGVRQYVLKEPPATLPKARRLLRKLYIMDKLVQAAIYALILWLVWSYWDVVIGSIQFVLDSSVDGVRKTFARGTRA</sequence>
<dbReference type="Pfam" id="PF07993">
    <property type="entry name" value="NAD_binding_4"/>
    <property type="match status" value="2"/>
</dbReference>
<dbReference type="CDD" id="cd09071">
    <property type="entry name" value="FAR_C"/>
    <property type="match status" value="1"/>
</dbReference>
<dbReference type="InParanoid" id="B0WJ97"/>
<dbReference type="OMA" id="EYDSGLM"/>
<dbReference type="VEuPathDB" id="VectorBase:CPIJ007245"/>
<gene>
    <name evidence="8" type="primary">6039124</name>
    <name evidence="7" type="ORF">CpipJ_CPIJ007245</name>
</gene>
<feature type="transmembrane region" description="Helical" evidence="4">
    <location>
        <begin position="491"/>
        <end position="512"/>
    </location>
</feature>
<dbReference type="EnsemblMetazoa" id="CPIJ007245-RA">
    <property type="protein sequence ID" value="CPIJ007245-PA"/>
    <property type="gene ID" value="CPIJ007245"/>
</dbReference>
<evidence type="ECO:0000256" key="1">
    <source>
        <dbReference type="ARBA" id="ARBA00005928"/>
    </source>
</evidence>
<dbReference type="SUPFAM" id="SSF51735">
    <property type="entry name" value="NAD(P)-binding Rossmann-fold domains"/>
    <property type="match status" value="2"/>
</dbReference>
<dbReference type="GO" id="GO:0080019">
    <property type="term" value="F:alcohol-forming very long-chain fatty acyl-CoA reductase activity"/>
    <property type="evidence" value="ECO:0007669"/>
    <property type="project" value="InterPro"/>
</dbReference>
<dbReference type="eggNOG" id="KOG1221">
    <property type="taxonomic scope" value="Eukaryota"/>
</dbReference>
<dbReference type="PANTHER" id="PTHR11011">
    <property type="entry name" value="MALE STERILITY PROTEIN 2-RELATED"/>
    <property type="match status" value="1"/>
</dbReference>
<organism>
    <name type="scientific">Culex quinquefasciatus</name>
    <name type="common">Southern house mosquito</name>
    <name type="synonym">Culex pungens</name>
    <dbReference type="NCBI Taxonomy" id="7176"/>
    <lineage>
        <taxon>Eukaryota</taxon>
        <taxon>Metazoa</taxon>
        <taxon>Ecdysozoa</taxon>
        <taxon>Arthropoda</taxon>
        <taxon>Hexapoda</taxon>
        <taxon>Insecta</taxon>
        <taxon>Pterygota</taxon>
        <taxon>Neoptera</taxon>
        <taxon>Endopterygota</taxon>
        <taxon>Diptera</taxon>
        <taxon>Nematocera</taxon>
        <taxon>Culicoidea</taxon>
        <taxon>Culicidae</taxon>
        <taxon>Culicinae</taxon>
        <taxon>Culicini</taxon>
        <taxon>Culex</taxon>
        <taxon>Culex</taxon>
    </lineage>
</organism>
<dbReference type="GO" id="GO:0035336">
    <property type="term" value="P:long-chain fatty-acyl-CoA metabolic process"/>
    <property type="evidence" value="ECO:0007669"/>
    <property type="project" value="TreeGrafter"/>
</dbReference>
<keyword evidence="4" id="KW-0472">Membrane</keyword>
<dbReference type="VEuPathDB" id="VectorBase:CQUJHB002088"/>
<name>B0WJ97_CULQU</name>
<dbReference type="KEGG" id="cqu:CpipJ_CPIJ007245"/>
<evidence type="ECO:0000313" key="9">
    <source>
        <dbReference type="Proteomes" id="UP000002320"/>
    </source>
</evidence>
<evidence type="ECO:0000256" key="4">
    <source>
        <dbReference type="RuleBase" id="RU363097"/>
    </source>
</evidence>